<protein>
    <submittedName>
        <fullName evidence="7">NAD-glutamate dehydrogenase</fullName>
        <ecNumber evidence="7">1.4.1.2</ecNumber>
    </submittedName>
</protein>
<dbReference type="PANTHER" id="PTHR43403">
    <property type="entry name" value="NAD-SPECIFIC GLUTAMATE DEHYDROGENASE"/>
    <property type="match status" value="1"/>
</dbReference>
<dbReference type="Pfam" id="PF21073">
    <property type="entry name" value="GDH_HM1"/>
    <property type="match status" value="1"/>
</dbReference>
<proteinExistence type="predicted"/>
<feature type="domain" description="NAD-glutamate dehydrogenase N-terminal ACT1" evidence="4">
    <location>
        <begin position="32"/>
        <end position="175"/>
    </location>
</feature>
<feature type="domain" description="NAD-glutamate dehydrogenase ACT2" evidence="5">
    <location>
        <begin position="408"/>
        <end position="496"/>
    </location>
</feature>
<dbReference type="Pfam" id="PF21079">
    <property type="entry name" value="GDH_HM2"/>
    <property type="match status" value="1"/>
</dbReference>
<feature type="domain" description="NAD-specific glutamate dehydrogenase C-terminal" evidence="3">
    <location>
        <begin position="1270"/>
        <end position="1597"/>
    </location>
</feature>
<gene>
    <name evidence="7" type="ORF">ABS361_19670</name>
</gene>
<dbReference type="Pfam" id="PF21074">
    <property type="entry name" value="GDH_C"/>
    <property type="match status" value="1"/>
</dbReference>
<dbReference type="PIRSF" id="PIRSF036761">
    <property type="entry name" value="GDH_Mll4104"/>
    <property type="match status" value="1"/>
</dbReference>
<dbReference type="SUPFAM" id="SSF53223">
    <property type="entry name" value="Aminoacid dehydrogenase-like, N-terminal domain"/>
    <property type="match status" value="1"/>
</dbReference>
<dbReference type="InterPro" id="IPR049064">
    <property type="entry name" value="NAD_Glu_DH_ACT3"/>
</dbReference>
<dbReference type="Pfam" id="PF21076">
    <property type="entry name" value="GDH_ACT2"/>
    <property type="match status" value="1"/>
</dbReference>
<evidence type="ECO:0000256" key="1">
    <source>
        <dbReference type="ARBA" id="ARBA00023002"/>
    </source>
</evidence>
<dbReference type="InterPro" id="IPR049058">
    <property type="entry name" value="NAD_Glu_DH_HM2"/>
</dbReference>
<dbReference type="InterPro" id="IPR048381">
    <property type="entry name" value="GDH_C"/>
</dbReference>
<evidence type="ECO:0000259" key="2">
    <source>
        <dbReference type="Pfam" id="PF05088"/>
    </source>
</evidence>
<sequence length="1607" mass="175320">MTIMIEAAKAERLAAVRRLLAARPDEAALTAFADLFFERGSSEDLVAYEAAELAAIAENAWSHLAERDPARPSIRVYDPAAPEGAVRLPTETVVEIVNDDMPFLLDSVMGELTEAGHGIRLVLHPIFAVARDAGGRLDRFSDPRNADKGAGRESLIRIHIERLAGAEVRQALAEAIGRTLTDVRHSVDDWKPMLRRLKRARKQMRDGKPVGSKEDLLETVDFLDWLGDDNFLFLGMRDYLYTEDGGQGRLERIEDSGLGVLTDPEVRVLRRGDDNVNASPFMDLFLKSSRAIVVTKANLRSRVHRRTHLDYVGVKQYDDDGKLVGELRILGLFTSTAYTASARQIPLVRHKIDRILARAGFDPGSHSGKALVMVLETYPRDELFQIEEDQLYDFALRILALDEHPRIRALVRHDLFDRFVSALIYLPRDRYTTDVRVRIGTALEEAFRGRVVSWRPTFLESSLMRVHFIIGRYGGVTPTIDPDALETTVAAIARTWRDDFDDAVERALGVPKATRMLARYGEAFSAAYREARSAERAVADIGIMEAMGDGRSIAIDFYRRDGEAAARVQLALFHAETPVPLSDRVPVLENMGLRVINERTYEIAPAGLPRLYLHDMTLERADGAALDLTAETDARLETLFLAVWHGRAENDGFNALGLAAGLDWRQISILRAIGRYLRQIRIPYSIDYVWAALRRYPQTAAALVALFEARFDPDRPDDDRDLAEARLVAEIEAELDKVPSLDDDTILRRYLNLVRSIVRTNAYQHDAAGALRETLAFKIDSRAVTAMPEPKPFREIWVFGPRVEGVHLRFGKVARGGLRWSDRPQDFRTEVLGLVKAQQVKNAVIVPVGAKGGFVPLQLVAGMSRDAWLAEGTEAYKTFVSTLLTVTDNLVGHAVVPPPRVVRHEGDDPYLVVAADKGTATFSDTANGIAEEAGFWLGDAFASGGSVGYDHKKMGITARGAFEAVKRHFREMDVDILSTPFSVAGVGDMSGDVFGNGMLLASTIRLVAAFDHRHIFLDPDPDPASSFAERERLFDLPRSSWADYDAAKISAGGGIYARSEKAIDLSEAARAMLGLDHTRATPQEVMNAILRMPVDLLWFGGIGTYIRASTETDADAGDRANDPIRVAAPQVRARVIGEGANLGVTQRARIELGLAGVRVNSDAIDNSAGVNSSDVEVNIKIALGHAVRAGELTMPDRNVLLASMTDEVAHLVLANNYRQTLSLSLAERRGLEDLGYQRRLMETLERAGRLDRAVEFLPDDPALIAREKAGKALTRPELGVLLAYAKLSLKEDLIGSDVPDDPFFRAELTAYFPSAMRERFAGAIGAHRLHREIIATRLANLVIDRGGPAFVARIADRTGATPATIARAAAAAAAAIGSERLDRQIDALDTLVPGAVQLELYAAVQDALIDATVWALRNVSLDAGLSAVVARFAEPVAALAPAFDGIVGVAIRDAVAAQTATWVAAGVPDDLAVRLARLPVFAALPDAIVVAEQTGAAVEDAARVHFAAAERLRIVALETAARRVAVKDYYDGLALDRARGMLAAAHRAIDAHALNTDGGLEAWLVGLGRAPEAALAQIDEIIGTGGLTVSRFAVAAGLIADLANGKA</sequence>
<dbReference type="Gene3D" id="3.40.50.720">
    <property type="entry name" value="NAD(P)-binding Rossmann-like Domain"/>
    <property type="match status" value="1"/>
</dbReference>
<evidence type="ECO:0000313" key="7">
    <source>
        <dbReference type="EMBL" id="XBY44229.1"/>
    </source>
</evidence>
<reference evidence="7" key="1">
    <citation type="submission" date="2024-06" db="EMBL/GenBank/DDBJ databases">
        <title>Methylostella associata gen. nov., sp. nov., a novel Ancalomicrobiaceae-affiliated facultatively methylotrophic bacteria that feed on methanotrophs of the genus Methylococcus.</title>
        <authorList>
            <person name="Saltykova V."/>
            <person name="Danilova O.V."/>
            <person name="Oshkin I.Y."/>
            <person name="Belova S.E."/>
            <person name="Pimenov N.V."/>
            <person name="Dedysh S.N."/>
        </authorList>
    </citation>
    <scope>NUCLEOTIDE SEQUENCE</scope>
    <source>
        <strain evidence="7">S20</strain>
    </source>
</reference>
<evidence type="ECO:0000259" key="6">
    <source>
        <dbReference type="Pfam" id="PF21077"/>
    </source>
</evidence>
<dbReference type="EMBL" id="CP158568">
    <property type="protein sequence ID" value="XBY44229.1"/>
    <property type="molecule type" value="Genomic_DNA"/>
</dbReference>
<dbReference type="InterPro" id="IPR036291">
    <property type="entry name" value="NAD(P)-bd_dom_sf"/>
</dbReference>
<dbReference type="InterPro" id="IPR049056">
    <property type="entry name" value="NAD_Glu_DH_HM3"/>
</dbReference>
<dbReference type="GO" id="GO:0006538">
    <property type="term" value="P:L-glutamate catabolic process"/>
    <property type="evidence" value="ECO:0007669"/>
    <property type="project" value="InterPro"/>
</dbReference>
<feature type="domain" description="NAD-glutamate dehydrogenase catalytic" evidence="2">
    <location>
        <begin position="730"/>
        <end position="1225"/>
    </location>
</feature>
<dbReference type="KEGG" id="mflg:ABS361_19670"/>
<dbReference type="Pfam" id="PF21078">
    <property type="entry name" value="GDH_HM3"/>
    <property type="match status" value="1"/>
</dbReference>
<dbReference type="GO" id="GO:0004352">
    <property type="term" value="F:glutamate dehydrogenase (NAD+) activity"/>
    <property type="evidence" value="ECO:0007669"/>
    <property type="project" value="UniProtKB-EC"/>
</dbReference>
<evidence type="ECO:0000259" key="5">
    <source>
        <dbReference type="Pfam" id="PF21076"/>
    </source>
</evidence>
<organism evidence="7">
    <name type="scientific">Methyloraptor flagellatus</name>
    <dbReference type="NCBI Taxonomy" id="3162530"/>
    <lineage>
        <taxon>Bacteria</taxon>
        <taxon>Pseudomonadati</taxon>
        <taxon>Pseudomonadota</taxon>
        <taxon>Alphaproteobacteria</taxon>
        <taxon>Hyphomicrobiales</taxon>
        <taxon>Ancalomicrobiaceae</taxon>
        <taxon>Methyloraptor</taxon>
    </lineage>
</organism>
<dbReference type="InterPro" id="IPR046346">
    <property type="entry name" value="Aminoacid_DH-like_N_sf"/>
</dbReference>
<dbReference type="InterPro" id="IPR049059">
    <property type="entry name" value="NAD_Glu_DH_HM1"/>
</dbReference>
<keyword evidence="1 7" id="KW-0560">Oxidoreductase</keyword>
<dbReference type="GO" id="GO:0004069">
    <property type="term" value="F:L-aspartate:2-oxoglutarate aminotransferase activity"/>
    <property type="evidence" value="ECO:0007669"/>
    <property type="project" value="InterPro"/>
</dbReference>
<dbReference type="InterPro" id="IPR028971">
    <property type="entry name" value="NAD-GDH_cat"/>
</dbReference>
<evidence type="ECO:0000259" key="4">
    <source>
        <dbReference type="Pfam" id="PF21075"/>
    </source>
</evidence>
<dbReference type="InterPro" id="IPR049062">
    <property type="entry name" value="NAD_Glu_DH_ACT2"/>
</dbReference>
<dbReference type="InterPro" id="IPR007780">
    <property type="entry name" value="NAD_Glu_DH_bac"/>
</dbReference>
<name>A0AAU7XAZ7_9HYPH</name>
<dbReference type="Pfam" id="PF21075">
    <property type="entry name" value="GDH_ACT1"/>
    <property type="match status" value="1"/>
</dbReference>
<dbReference type="SUPFAM" id="SSF51735">
    <property type="entry name" value="NAD(P)-binding Rossmann-fold domains"/>
    <property type="match status" value="1"/>
</dbReference>
<dbReference type="Pfam" id="PF05088">
    <property type="entry name" value="Bac_GDH_CD"/>
    <property type="match status" value="1"/>
</dbReference>
<accession>A0AAU7XAZ7</accession>
<dbReference type="PANTHER" id="PTHR43403:SF1">
    <property type="entry name" value="NAD-SPECIFIC GLUTAMATE DEHYDROGENASE"/>
    <property type="match status" value="1"/>
</dbReference>
<dbReference type="EC" id="1.4.1.2" evidence="7"/>
<dbReference type="InterPro" id="IPR024727">
    <property type="entry name" value="NAD_Glu_DH_N_ACT1"/>
</dbReference>
<dbReference type="RefSeq" id="WP_407049322.1">
    <property type="nucleotide sequence ID" value="NZ_CP158568.1"/>
</dbReference>
<evidence type="ECO:0000259" key="3">
    <source>
        <dbReference type="Pfam" id="PF21074"/>
    </source>
</evidence>
<feature type="domain" description="NAD-glutamate dehydrogenase ACT3" evidence="6">
    <location>
        <begin position="553"/>
        <end position="628"/>
    </location>
</feature>
<dbReference type="Pfam" id="PF21077">
    <property type="entry name" value="GDH_ACT3"/>
    <property type="match status" value="1"/>
</dbReference>